<dbReference type="InterPro" id="IPR029044">
    <property type="entry name" value="Nucleotide-diphossugar_trans"/>
</dbReference>
<dbReference type="GO" id="GO:0016740">
    <property type="term" value="F:transferase activity"/>
    <property type="evidence" value="ECO:0007669"/>
    <property type="project" value="UniProtKB-KW"/>
</dbReference>
<evidence type="ECO:0000313" key="3">
    <source>
        <dbReference type="EMBL" id="RAV99867.1"/>
    </source>
</evidence>
<dbReference type="Gene3D" id="3.90.550.10">
    <property type="entry name" value="Spore Coat Polysaccharide Biosynthesis Protein SpsA, Chain A"/>
    <property type="match status" value="1"/>
</dbReference>
<dbReference type="Pfam" id="PF00535">
    <property type="entry name" value="Glycos_transf_2"/>
    <property type="match status" value="1"/>
</dbReference>
<evidence type="ECO:0000256" key="1">
    <source>
        <dbReference type="SAM" id="Phobius"/>
    </source>
</evidence>
<sequence length="318" mass="36141">MNHPKYSIVIPVYNRPQEIEELLESLRHQTYRNFEVVVVEDGSSIRCDTVVDRYRDAFPLHYFYKPNTGPGPSRNFGYAKANGDYLVVFDSDCIIPPGYFDAVEKSMTVHQWDAWGGPDQAHENFTLLQRAMGYTMASFFTTGGIRGGKKHIGWFQPRSFNMGISKKVFQETQGFKFDRFAEDIEFSIRMRKAGFKVGLITDAFVYHKRRTTFAQFYNQVSNFGKGRALVGKSHPEEVKPTHWFPSVFVLGTCSLLVLPFIHTGFSAIATTLWLLYFLLIGVDALRVSGNVAVAMLSIPSAFLQLWGYGIGFLKARFS</sequence>
<feature type="transmembrane region" description="Helical" evidence="1">
    <location>
        <begin position="291"/>
        <end position="313"/>
    </location>
</feature>
<keyword evidence="3" id="KW-0808">Transferase</keyword>
<protein>
    <submittedName>
        <fullName evidence="3">Glycosyltransferase</fullName>
    </submittedName>
</protein>
<evidence type="ECO:0000313" key="4">
    <source>
        <dbReference type="Proteomes" id="UP000251889"/>
    </source>
</evidence>
<dbReference type="AlphaFoldDB" id="A0A364XZW5"/>
<evidence type="ECO:0000259" key="2">
    <source>
        <dbReference type="Pfam" id="PF00535"/>
    </source>
</evidence>
<reference evidence="3 4" key="1">
    <citation type="submission" date="2018-06" db="EMBL/GenBank/DDBJ databases">
        <title>Chryseolinea flavus sp. nov., a member of the phylum Bacteroidetes isolated from soil.</title>
        <authorList>
            <person name="Li Y."/>
            <person name="Wang J."/>
        </authorList>
    </citation>
    <scope>NUCLEOTIDE SEQUENCE [LARGE SCALE GENOMIC DNA]</scope>
    <source>
        <strain evidence="3 4">SDU1-6</strain>
    </source>
</reference>
<keyword evidence="4" id="KW-1185">Reference proteome</keyword>
<organism evidence="3 4">
    <name type="scientific">Pseudochryseolinea flava</name>
    <dbReference type="NCBI Taxonomy" id="2059302"/>
    <lineage>
        <taxon>Bacteria</taxon>
        <taxon>Pseudomonadati</taxon>
        <taxon>Bacteroidota</taxon>
        <taxon>Cytophagia</taxon>
        <taxon>Cytophagales</taxon>
        <taxon>Fulvivirgaceae</taxon>
        <taxon>Pseudochryseolinea</taxon>
    </lineage>
</organism>
<dbReference type="Proteomes" id="UP000251889">
    <property type="component" value="Unassembled WGS sequence"/>
</dbReference>
<dbReference type="PANTHER" id="PTHR43685">
    <property type="entry name" value="GLYCOSYLTRANSFERASE"/>
    <property type="match status" value="1"/>
</dbReference>
<feature type="transmembrane region" description="Helical" evidence="1">
    <location>
        <begin position="268"/>
        <end position="285"/>
    </location>
</feature>
<feature type="domain" description="Glycosyltransferase 2-like" evidence="2">
    <location>
        <begin position="7"/>
        <end position="164"/>
    </location>
</feature>
<accession>A0A364XZW5</accession>
<dbReference type="InterPro" id="IPR001173">
    <property type="entry name" value="Glyco_trans_2-like"/>
</dbReference>
<dbReference type="SUPFAM" id="SSF53448">
    <property type="entry name" value="Nucleotide-diphospho-sugar transferases"/>
    <property type="match status" value="1"/>
</dbReference>
<dbReference type="OrthoDB" id="9813550at2"/>
<proteinExistence type="predicted"/>
<keyword evidence="1" id="KW-0812">Transmembrane</keyword>
<name>A0A364XZW5_9BACT</name>
<comment type="caution">
    <text evidence="3">The sequence shown here is derived from an EMBL/GenBank/DDBJ whole genome shotgun (WGS) entry which is preliminary data.</text>
</comment>
<dbReference type="EMBL" id="QMFY01000009">
    <property type="protein sequence ID" value="RAV99867.1"/>
    <property type="molecule type" value="Genomic_DNA"/>
</dbReference>
<gene>
    <name evidence="3" type="ORF">DQQ10_17660</name>
</gene>
<keyword evidence="1" id="KW-0472">Membrane</keyword>
<dbReference type="InterPro" id="IPR050834">
    <property type="entry name" value="Glycosyltransf_2"/>
</dbReference>
<keyword evidence="1" id="KW-1133">Transmembrane helix</keyword>
<dbReference type="RefSeq" id="WP_112748214.1">
    <property type="nucleotide sequence ID" value="NZ_QMFY01000009.1"/>
</dbReference>
<dbReference type="PANTHER" id="PTHR43685:SF2">
    <property type="entry name" value="GLYCOSYLTRANSFERASE 2-LIKE DOMAIN-CONTAINING PROTEIN"/>
    <property type="match status" value="1"/>
</dbReference>